<dbReference type="PROSITE" id="PS51099">
    <property type="entry name" value="PTS_EIIB_TYPE_2"/>
    <property type="match status" value="1"/>
</dbReference>
<dbReference type="Proteomes" id="UP000352698">
    <property type="component" value="Unassembled WGS sequence"/>
</dbReference>
<dbReference type="Pfam" id="PF00359">
    <property type="entry name" value="PTS_EIIA_2"/>
    <property type="match status" value="1"/>
</dbReference>
<reference evidence="5 6" key="1">
    <citation type="submission" date="2019-05" db="EMBL/GenBank/DDBJ databases">
        <authorList>
            <consortium name="Pathogen Informatics"/>
        </authorList>
    </citation>
    <scope>NUCLEOTIDE SEQUENCE [LARGE SCALE GENOMIC DNA]</scope>
    <source>
        <strain evidence="5 6">NCTC12204</strain>
    </source>
</reference>
<dbReference type="InterPro" id="IPR036634">
    <property type="entry name" value="PRD_sf"/>
</dbReference>
<keyword evidence="2" id="KW-0677">Repeat</keyword>
<organism evidence="5 6">
    <name type="scientific">Enterococcus hirae</name>
    <dbReference type="NCBI Taxonomy" id="1354"/>
    <lineage>
        <taxon>Bacteria</taxon>
        <taxon>Bacillati</taxon>
        <taxon>Bacillota</taxon>
        <taxon>Bacilli</taxon>
        <taxon>Lactobacillales</taxon>
        <taxon>Enterococcaceae</taxon>
        <taxon>Enterococcus</taxon>
    </lineage>
</organism>
<sequence length="647" mass="75301">MLSKRESQLIELLLEEENFQPASFFSEKLNVSNKTIYQDIQKLGQFLNRFELKIEKKPRIGIYLIGTSTKKNDAKIFITSKEAMSTEVKYSSNYRRVYLFANLIFKTDKKRYEYFEKKFFVSIATLRKDYEEIIKYCRLAGIRITSNHVIDTQKTPEELIQRTFVNYFEKNIGVGNEKCQYHFVFDQAMVQFVDDFVKNFYQQSKQQPTNYIVHSLKLSLLTLIGRVKHGYHSQTNKNPLFVEIKKMELYMVALDFSNGVKDELNCSFTINDLYFICSLFMGHGVRPFVNLATHSQQIMETTKQFIQDMSTLVEKDLGQDSQLLQSLFAHIEPMVYRLQMGITIKNPLKEDIIRQYSTMYTLTTYCIPKLEKAMGIRVTDDEITFLTIHFQLAFEKIVNTKHVFLICPTGLGTSQLLFQRIRHSSPSTVVYEVIDVQKLQDYNLDSVDLIISTVKLENEYQTPIIYVRPLPTKEEIALINRHLLTLNQQDNTFLPSIAPDKTILKKYLKDGWMFLNQDFDSRESVLSFITEKYKEEQLVKDNFLEVVLQREKLGATGLSSGVAIPHANPKYVVKTKISIITLKNKITWGDVDVRVVLFLAIAEEDMIQVKNMIALLYDVFVSPERIKSIASKETRNEIINEIIGKRK</sequence>
<dbReference type="InterPro" id="IPR050661">
    <property type="entry name" value="BglG_antiterminators"/>
</dbReference>
<dbReference type="GO" id="GO:0006355">
    <property type="term" value="P:regulation of DNA-templated transcription"/>
    <property type="evidence" value="ECO:0007669"/>
    <property type="project" value="InterPro"/>
</dbReference>
<dbReference type="GO" id="GO:0009401">
    <property type="term" value="P:phosphoenolpyruvate-dependent sugar phosphotransferase system"/>
    <property type="evidence" value="ECO:0007669"/>
    <property type="project" value="InterPro"/>
</dbReference>
<dbReference type="SUPFAM" id="SSF52794">
    <property type="entry name" value="PTS system IIB component-like"/>
    <property type="match status" value="1"/>
</dbReference>
<evidence type="ECO:0000313" key="6">
    <source>
        <dbReference type="Proteomes" id="UP000352698"/>
    </source>
</evidence>
<protein>
    <submittedName>
        <fullName evidence="5">Transcriptional regulator ManR</fullName>
    </submittedName>
</protein>
<evidence type="ECO:0000256" key="3">
    <source>
        <dbReference type="ARBA" id="ARBA00023015"/>
    </source>
</evidence>
<dbReference type="CDD" id="cd00211">
    <property type="entry name" value="PTS_IIA_fru"/>
    <property type="match status" value="1"/>
</dbReference>
<dbReference type="RefSeq" id="WP_010737235.1">
    <property type="nucleotide sequence ID" value="NZ_CABEEP010000001.1"/>
</dbReference>
<dbReference type="PANTHER" id="PTHR30185">
    <property type="entry name" value="CRYPTIC BETA-GLUCOSIDE BGL OPERON ANTITERMINATOR"/>
    <property type="match status" value="1"/>
</dbReference>
<dbReference type="InterPro" id="IPR013196">
    <property type="entry name" value="HTH_11"/>
</dbReference>
<dbReference type="Gene3D" id="3.40.50.2300">
    <property type="match status" value="1"/>
</dbReference>
<dbReference type="CDD" id="cd05568">
    <property type="entry name" value="PTS_IIB_bgl_like"/>
    <property type="match status" value="1"/>
</dbReference>
<dbReference type="InterPro" id="IPR016152">
    <property type="entry name" value="PTrfase/Anion_transptr"/>
</dbReference>
<proteinExistence type="predicted"/>
<dbReference type="InterPro" id="IPR036388">
    <property type="entry name" value="WH-like_DNA-bd_sf"/>
</dbReference>
<dbReference type="AlphaFoldDB" id="A0A7G7ITF9"/>
<dbReference type="Pfam" id="PF08279">
    <property type="entry name" value="HTH_11"/>
    <property type="match status" value="1"/>
</dbReference>
<dbReference type="InterPro" id="IPR036095">
    <property type="entry name" value="PTS_EIIB-like_sf"/>
</dbReference>
<dbReference type="PROSITE" id="PS51094">
    <property type="entry name" value="PTS_EIIA_TYPE_2"/>
    <property type="match status" value="1"/>
</dbReference>
<dbReference type="InterPro" id="IPR002178">
    <property type="entry name" value="PTS_EIIA_type-2_dom"/>
</dbReference>
<accession>A0A7G7ITF9</accession>
<evidence type="ECO:0000256" key="1">
    <source>
        <dbReference type="ARBA" id="ARBA00022679"/>
    </source>
</evidence>
<keyword evidence="4" id="KW-0804">Transcription</keyword>
<dbReference type="InterPro" id="IPR013011">
    <property type="entry name" value="PTS_EIIB_2"/>
</dbReference>
<dbReference type="SUPFAM" id="SSF55804">
    <property type="entry name" value="Phoshotransferase/anion transport protein"/>
    <property type="match status" value="1"/>
</dbReference>
<dbReference type="PANTHER" id="PTHR30185:SF18">
    <property type="entry name" value="TRANSCRIPTIONAL REGULATOR MTLR"/>
    <property type="match status" value="1"/>
</dbReference>
<keyword evidence="1" id="KW-0808">Transferase</keyword>
<dbReference type="SUPFAM" id="SSF63520">
    <property type="entry name" value="PTS-regulatory domain, PRD"/>
    <property type="match status" value="2"/>
</dbReference>
<evidence type="ECO:0000256" key="4">
    <source>
        <dbReference type="ARBA" id="ARBA00023163"/>
    </source>
</evidence>
<evidence type="ECO:0000256" key="2">
    <source>
        <dbReference type="ARBA" id="ARBA00022737"/>
    </source>
</evidence>
<dbReference type="InterPro" id="IPR011608">
    <property type="entry name" value="PRD"/>
</dbReference>
<dbReference type="Gene3D" id="1.10.1790.10">
    <property type="entry name" value="PRD domain"/>
    <property type="match status" value="1"/>
</dbReference>
<dbReference type="Gene3D" id="1.10.10.10">
    <property type="entry name" value="Winged helix-like DNA-binding domain superfamily/Winged helix DNA-binding domain"/>
    <property type="match status" value="1"/>
</dbReference>
<comment type="caution">
    <text evidence="5">The sequence shown here is derived from an EMBL/GenBank/DDBJ whole genome shotgun (WGS) entry which is preliminary data.</text>
</comment>
<keyword evidence="3" id="KW-0805">Transcription regulation</keyword>
<name>A0A7G7ITF9_ENTHR</name>
<evidence type="ECO:0000313" key="5">
    <source>
        <dbReference type="EMBL" id="VTQ70714.1"/>
    </source>
</evidence>
<dbReference type="PROSITE" id="PS51372">
    <property type="entry name" value="PRD_2"/>
    <property type="match status" value="2"/>
</dbReference>
<dbReference type="Gene3D" id="3.40.930.10">
    <property type="entry name" value="Mannitol-specific EII, Chain A"/>
    <property type="match status" value="1"/>
</dbReference>
<dbReference type="EMBL" id="CABEEP010000001">
    <property type="protein sequence ID" value="VTQ70714.1"/>
    <property type="molecule type" value="Genomic_DNA"/>
</dbReference>
<gene>
    <name evidence="5" type="primary">licR_5</name>
    <name evidence="5" type="ORF">NCTC12204_02658</name>
</gene>
<dbReference type="Pfam" id="PF00874">
    <property type="entry name" value="PRD"/>
    <property type="match status" value="1"/>
</dbReference>
<dbReference type="GO" id="GO:0008982">
    <property type="term" value="F:protein-N(PI)-phosphohistidine-sugar phosphotransferase activity"/>
    <property type="evidence" value="ECO:0007669"/>
    <property type="project" value="InterPro"/>
</dbReference>